<dbReference type="EMBL" id="JACTAM010001005">
    <property type="protein sequence ID" value="KAI2646671.1"/>
    <property type="molecule type" value="Genomic_DNA"/>
</dbReference>
<protein>
    <submittedName>
        <fullName evidence="2">Zinc finger MYM-type protein 1</fullName>
    </submittedName>
</protein>
<proteinExistence type="predicted"/>
<accession>A0ABQ8L7F8</accession>
<dbReference type="InterPro" id="IPR008906">
    <property type="entry name" value="HATC_C_dom"/>
</dbReference>
<name>A0ABQ8L7F8_LABRO</name>
<dbReference type="Pfam" id="PF05699">
    <property type="entry name" value="Dimer_Tnp_hAT"/>
    <property type="match status" value="1"/>
</dbReference>
<dbReference type="InterPro" id="IPR012337">
    <property type="entry name" value="RNaseH-like_sf"/>
</dbReference>
<organism evidence="2 3">
    <name type="scientific">Labeo rohita</name>
    <name type="common">Indian major carp</name>
    <name type="synonym">Cyprinus rohita</name>
    <dbReference type="NCBI Taxonomy" id="84645"/>
    <lineage>
        <taxon>Eukaryota</taxon>
        <taxon>Metazoa</taxon>
        <taxon>Chordata</taxon>
        <taxon>Craniata</taxon>
        <taxon>Vertebrata</taxon>
        <taxon>Euteleostomi</taxon>
        <taxon>Actinopterygii</taxon>
        <taxon>Neopterygii</taxon>
        <taxon>Teleostei</taxon>
        <taxon>Ostariophysi</taxon>
        <taxon>Cypriniformes</taxon>
        <taxon>Cyprinidae</taxon>
        <taxon>Labeoninae</taxon>
        <taxon>Labeonini</taxon>
        <taxon>Labeo</taxon>
    </lineage>
</organism>
<evidence type="ECO:0000313" key="3">
    <source>
        <dbReference type="Proteomes" id="UP000830375"/>
    </source>
</evidence>
<keyword evidence="3" id="KW-1185">Reference proteome</keyword>
<comment type="caution">
    <text evidence="2">The sequence shown here is derived from an EMBL/GenBank/DDBJ whole genome shotgun (WGS) entry which is preliminary data.</text>
</comment>
<dbReference type="PANTHER" id="PTHR45749">
    <property type="match status" value="1"/>
</dbReference>
<dbReference type="Proteomes" id="UP000830375">
    <property type="component" value="Unassembled WGS sequence"/>
</dbReference>
<dbReference type="SUPFAM" id="SSF53098">
    <property type="entry name" value="Ribonuclease H-like"/>
    <property type="match status" value="1"/>
</dbReference>
<feature type="domain" description="HAT C-terminal dimerisation" evidence="1">
    <location>
        <begin position="29"/>
        <end position="98"/>
    </location>
</feature>
<evidence type="ECO:0000259" key="1">
    <source>
        <dbReference type="Pfam" id="PF05699"/>
    </source>
</evidence>
<reference evidence="2 3" key="1">
    <citation type="submission" date="2022-01" db="EMBL/GenBank/DDBJ databases">
        <title>A high-quality chromosome-level genome assembly of rohu carp, Labeo rohita.</title>
        <authorList>
            <person name="Arick M.A. II"/>
            <person name="Hsu C.-Y."/>
            <person name="Magbanua Z."/>
            <person name="Pechanova O."/>
            <person name="Grover C."/>
            <person name="Miller E."/>
            <person name="Thrash A."/>
            <person name="Ezzel L."/>
            <person name="Alam S."/>
            <person name="Benzie J."/>
            <person name="Hamilton M."/>
            <person name="Karsi A."/>
            <person name="Lawrence M.L."/>
            <person name="Peterson D.G."/>
        </authorList>
    </citation>
    <scope>NUCLEOTIDE SEQUENCE [LARGE SCALE GENOMIC DNA]</scope>
    <source>
        <strain evidence="3">BAU-BD-2019</strain>
        <tissue evidence="2">Blood</tissue>
    </source>
</reference>
<evidence type="ECO:0000313" key="2">
    <source>
        <dbReference type="EMBL" id="KAI2646671.1"/>
    </source>
</evidence>
<sequence>MVQSCRLIQQRNTAVAWHQDLQGNRGKLCDYLVFLKDMELDSAMPQLYKLFSLVATIGATSAGVERSFSCLKRLKSYTRNTMGQGRLSSLALLAIERTLVKSLEKTPSWYDRVTDHFLEKERISWNVISESDLWRAASGDQYE</sequence>
<dbReference type="PANTHER" id="PTHR45749:SF28">
    <property type="entry name" value="ZINC FINGER MYM-TYPE PROTEIN 1-LIKE-RELATED"/>
    <property type="match status" value="1"/>
</dbReference>
<gene>
    <name evidence="2" type="ORF">H4Q32_029393</name>
</gene>